<evidence type="ECO:0000313" key="2">
    <source>
        <dbReference type="EMBL" id="KOS47167.1"/>
    </source>
</evidence>
<dbReference type="Proteomes" id="UP000037696">
    <property type="component" value="Unassembled WGS sequence"/>
</dbReference>
<proteinExistence type="predicted"/>
<evidence type="ECO:0000313" key="3">
    <source>
        <dbReference type="Proteomes" id="UP000037696"/>
    </source>
</evidence>
<organism evidence="2 3">
    <name type="scientific">Penicillium nordicum</name>
    <dbReference type="NCBI Taxonomy" id="229535"/>
    <lineage>
        <taxon>Eukaryota</taxon>
        <taxon>Fungi</taxon>
        <taxon>Dikarya</taxon>
        <taxon>Ascomycota</taxon>
        <taxon>Pezizomycotina</taxon>
        <taxon>Eurotiomycetes</taxon>
        <taxon>Eurotiomycetidae</taxon>
        <taxon>Eurotiales</taxon>
        <taxon>Aspergillaceae</taxon>
        <taxon>Penicillium</taxon>
    </lineage>
</organism>
<keyword evidence="3" id="KW-1185">Reference proteome</keyword>
<reference evidence="2 3" key="1">
    <citation type="submission" date="2015-08" db="EMBL/GenBank/DDBJ databases">
        <title>Genome sequencing of Penicillium nordicum.</title>
        <authorList>
            <person name="Nguyen H.D."/>
            <person name="Seifert K.A."/>
        </authorList>
    </citation>
    <scope>NUCLEOTIDE SEQUENCE [LARGE SCALE GENOMIC DNA]</scope>
    <source>
        <strain evidence="2 3">DAOMC 185683</strain>
    </source>
</reference>
<gene>
    <name evidence="2" type="ORF">ACN38_g1845</name>
</gene>
<sequence>MEEPSAIAREYTSELRPKGLSQPDPLIRQRQSDSTNGYGQELDRNQRGTPTPTLESLLIRPNPPGHKLLTTWGSGFSTKGF</sequence>
<dbReference type="AlphaFoldDB" id="A0A0M8PAY1"/>
<comment type="caution">
    <text evidence="2">The sequence shown here is derived from an EMBL/GenBank/DDBJ whole genome shotgun (WGS) entry which is preliminary data.</text>
</comment>
<accession>A0A0M8PAY1</accession>
<feature type="region of interest" description="Disordered" evidence="1">
    <location>
        <begin position="1"/>
        <end position="81"/>
    </location>
</feature>
<dbReference type="OrthoDB" id="4294843at2759"/>
<evidence type="ECO:0000256" key="1">
    <source>
        <dbReference type="SAM" id="MobiDB-lite"/>
    </source>
</evidence>
<name>A0A0M8PAY1_9EURO</name>
<dbReference type="EMBL" id="LHQQ01000019">
    <property type="protein sequence ID" value="KOS47167.1"/>
    <property type="molecule type" value="Genomic_DNA"/>
</dbReference>
<feature type="compositionally biased region" description="Polar residues" evidence="1">
    <location>
        <begin position="71"/>
        <end position="81"/>
    </location>
</feature>
<protein>
    <submittedName>
        <fullName evidence="2">Uncharacterized protein</fullName>
    </submittedName>
</protein>